<keyword evidence="3 7" id="KW-0862">Zinc</keyword>
<evidence type="ECO:0000313" key="10">
    <source>
        <dbReference type="Proteomes" id="UP001500390"/>
    </source>
</evidence>
<sequence length="358" mass="37386">MRRTYCADMPTTTPALIADSATSGFRQGTIERRDLRPDDIRIAIAYAGICHSDIHTVREEWGPAHFPLTVGHEIAGTVLEVGAEVTRHCVGDRVGVGCLVDSCGECEPCKDGMEMFCTKPAVGTYNAKGYDGEWTMGGYAQEVVVSERMVLRIPDALELDVAAPLLCAGITTYSPLRRWGAGTGRSVAVVGVGGLGHMGVKIAAAMGASVTTISRSDAKAADAVALGARAHIATSDPDAMRAAKGTFDIVLNTVSADIPIADYVRLLKPNGVVVNVGLPPSPYSISPGSLIGGNKAVAGSSIGGIAETQEMLDFCAEHGIAATIEVVSAADVNEVWDRVVDGDVRYRAVIDTSTITPA</sequence>
<dbReference type="InterPro" id="IPR013154">
    <property type="entry name" value="ADH-like_N"/>
</dbReference>
<accession>A0ABP8JVC3</accession>
<dbReference type="InterPro" id="IPR002328">
    <property type="entry name" value="ADH_Zn_CS"/>
</dbReference>
<feature type="domain" description="Enoyl reductase (ER)" evidence="8">
    <location>
        <begin position="18"/>
        <end position="350"/>
    </location>
</feature>
<evidence type="ECO:0000256" key="7">
    <source>
        <dbReference type="RuleBase" id="RU361277"/>
    </source>
</evidence>
<dbReference type="InterPro" id="IPR047109">
    <property type="entry name" value="CAD-like"/>
</dbReference>
<evidence type="ECO:0000256" key="3">
    <source>
        <dbReference type="ARBA" id="ARBA00022833"/>
    </source>
</evidence>
<keyword evidence="10" id="KW-1185">Reference proteome</keyword>
<keyword evidence="2 7" id="KW-0479">Metal-binding</keyword>
<comment type="caution">
    <text evidence="9">The sequence shown here is derived from an EMBL/GenBank/DDBJ whole genome shotgun (WGS) entry which is preliminary data.</text>
</comment>
<dbReference type="Gene3D" id="3.90.180.10">
    <property type="entry name" value="Medium-chain alcohol dehydrogenases, catalytic domain"/>
    <property type="match status" value="1"/>
</dbReference>
<proteinExistence type="inferred from homology"/>
<dbReference type="EC" id="1.1.1.2" evidence="5"/>
<evidence type="ECO:0000256" key="2">
    <source>
        <dbReference type="ARBA" id="ARBA00022723"/>
    </source>
</evidence>
<reference evidence="10" key="1">
    <citation type="journal article" date="2019" name="Int. J. Syst. Evol. Microbiol.">
        <title>The Global Catalogue of Microorganisms (GCM) 10K type strain sequencing project: providing services to taxonomists for standard genome sequencing and annotation.</title>
        <authorList>
            <consortium name="The Broad Institute Genomics Platform"/>
            <consortium name="The Broad Institute Genome Sequencing Center for Infectious Disease"/>
            <person name="Wu L."/>
            <person name="Ma J."/>
        </authorList>
    </citation>
    <scope>NUCLEOTIDE SEQUENCE [LARGE SCALE GENOMIC DNA]</scope>
    <source>
        <strain evidence="10">JCM 17738</strain>
    </source>
</reference>
<dbReference type="Proteomes" id="UP001500390">
    <property type="component" value="Unassembled WGS sequence"/>
</dbReference>
<evidence type="ECO:0000256" key="6">
    <source>
        <dbReference type="ARBA" id="ARBA00048262"/>
    </source>
</evidence>
<dbReference type="Gene3D" id="3.40.50.720">
    <property type="entry name" value="NAD(P)-binding Rossmann-like Domain"/>
    <property type="match status" value="1"/>
</dbReference>
<comment type="catalytic activity">
    <reaction evidence="6">
        <text>a primary alcohol + NADP(+) = an aldehyde + NADPH + H(+)</text>
        <dbReference type="Rhea" id="RHEA:15937"/>
        <dbReference type="ChEBI" id="CHEBI:15378"/>
        <dbReference type="ChEBI" id="CHEBI:15734"/>
        <dbReference type="ChEBI" id="CHEBI:17478"/>
        <dbReference type="ChEBI" id="CHEBI:57783"/>
        <dbReference type="ChEBI" id="CHEBI:58349"/>
        <dbReference type="EC" id="1.1.1.2"/>
    </reaction>
</comment>
<evidence type="ECO:0000256" key="1">
    <source>
        <dbReference type="ARBA" id="ARBA00001947"/>
    </source>
</evidence>
<comment type="cofactor">
    <cofactor evidence="1 7">
        <name>Zn(2+)</name>
        <dbReference type="ChEBI" id="CHEBI:29105"/>
    </cofactor>
</comment>
<evidence type="ECO:0000256" key="4">
    <source>
        <dbReference type="ARBA" id="ARBA00023002"/>
    </source>
</evidence>
<dbReference type="InterPro" id="IPR011032">
    <property type="entry name" value="GroES-like_sf"/>
</dbReference>
<dbReference type="CDD" id="cd05283">
    <property type="entry name" value="CAD1"/>
    <property type="match status" value="1"/>
</dbReference>
<dbReference type="EMBL" id="BAABFX010000026">
    <property type="protein sequence ID" value="GAA4396576.1"/>
    <property type="molecule type" value="Genomic_DNA"/>
</dbReference>
<evidence type="ECO:0000259" key="8">
    <source>
        <dbReference type="SMART" id="SM00829"/>
    </source>
</evidence>
<dbReference type="Pfam" id="PF08240">
    <property type="entry name" value="ADH_N"/>
    <property type="match status" value="1"/>
</dbReference>
<dbReference type="PROSITE" id="PS00059">
    <property type="entry name" value="ADH_ZINC"/>
    <property type="match status" value="1"/>
</dbReference>
<dbReference type="Pfam" id="PF00107">
    <property type="entry name" value="ADH_zinc_N"/>
    <property type="match status" value="1"/>
</dbReference>
<dbReference type="PANTHER" id="PTHR42683">
    <property type="entry name" value="ALDEHYDE REDUCTASE"/>
    <property type="match status" value="1"/>
</dbReference>
<name>A0ABP8JVC3_9MICO</name>
<evidence type="ECO:0000256" key="5">
    <source>
        <dbReference type="ARBA" id="ARBA00024074"/>
    </source>
</evidence>
<dbReference type="SUPFAM" id="SSF50129">
    <property type="entry name" value="GroES-like"/>
    <property type="match status" value="1"/>
</dbReference>
<comment type="similarity">
    <text evidence="7">Belongs to the zinc-containing alcohol dehydrogenase family.</text>
</comment>
<evidence type="ECO:0000313" key="9">
    <source>
        <dbReference type="EMBL" id="GAA4396576.1"/>
    </source>
</evidence>
<dbReference type="SMART" id="SM00829">
    <property type="entry name" value="PKS_ER"/>
    <property type="match status" value="1"/>
</dbReference>
<keyword evidence="4" id="KW-0560">Oxidoreductase</keyword>
<dbReference type="InterPro" id="IPR036291">
    <property type="entry name" value="NAD(P)-bd_dom_sf"/>
</dbReference>
<dbReference type="InterPro" id="IPR013149">
    <property type="entry name" value="ADH-like_C"/>
</dbReference>
<protein>
    <recommendedName>
        <fullName evidence="5">alcohol dehydrogenase (NADP(+))</fullName>
        <ecNumber evidence="5">1.1.1.2</ecNumber>
    </recommendedName>
</protein>
<organism evidence="9 10">
    <name type="scientific">Ornithinibacter aureus</name>
    <dbReference type="NCBI Taxonomy" id="622664"/>
    <lineage>
        <taxon>Bacteria</taxon>
        <taxon>Bacillati</taxon>
        <taxon>Actinomycetota</taxon>
        <taxon>Actinomycetes</taxon>
        <taxon>Micrococcales</taxon>
        <taxon>Intrasporangiaceae</taxon>
        <taxon>Ornithinibacter</taxon>
    </lineage>
</organism>
<dbReference type="SUPFAM" id="SSF51735">
    <property type="entry name" value="NAD(P)-binding Rossmann-fold domains"/>
    <property type="match status" value="1"/>
</dbReference>
<dbReference type="InterPro" id="IPR020843">
    <property type="entry name" value="ER"/>
</dbReference>
<gene>
    <name evidence="9" type="ORF">GCM10023153_19700</name>
</gene>